<proteinExistence type="predicted"/>
<evidence type="ECO:0000313" key="1">
    <source>
        <dbReference type="EnsemblPlants" id="OB03G35070.1"/>
    </source>
</evidence>
<dbReference type="Gramene" id="OB03G35070.1">
    <property type="protein sequence ID" value="OB03G35070.1"/>
    <property type="gene ID" value="OB03G35070"/>
</dbReference>
<dbReference type="AlphaFoldDB" id="J3LR31"/>
<organism evidence="1">
    <name type="scientific">Oryza brachyantha</name>
    <name type="common">malo sina</name>
    <dbReference type="NCBI Taxonomy" id="4533"/>
    <lineage>
        <taxon>Eukaryota</taxon>
        <taxon>Viridiplantae</taxon>
        <taxon>Streptophyta</taxon>
        <taxon>Embryophyta</taxon>
        <taxon>Tracheophyta</taxon>
        <taxon>Spermatophyta</taxon>
        <taxon>Magnoliopsida</taxon>
        <taxon>Liliopsida</taxon>
        <taxon>Poales</taxon>
        <taxon>Poaceae</taxon>
        <taxon>BOP clade</taxon>
        <taxon>Oryzoideae</taxon>
        <taxon>Oryzeae</taxon>
        <taxon>Oryzinae</taxon>
        <taxon>Oryza</taxon>
    </lineage>
</organism>
<protein>
    <submittedName>
        <fullName evidence="1">Uncharacterized protein</fullName>
    </submittedName>
</protein>
<name>J3LR31_ORYBR</name>
<keyword evidence="2" id="KW-1185">Reference proteome</keyword>
<evidence type="ECO:0000313" key="2">
    <source>
        <dbReference type="Proteomes" id="UP000006038"/>
    </source>
</evidence>
<dbReference type="Proteomes" id="UP000006038">
    <property type="component" value="Chromosome 3"/>
</dbReference>
<reference evidence="1" key="2">
    <citation type="submission" date="2013-04" db="UniProtKB">
        <authorList>
            <consortium name="EnsemblPlants"/>
        </authorList>
    </citation>
    <scope>IDENTIFICATION</scope>
</reference>
<reference evidence="1" key="1">
    <citation type="journal article" date="2013" name="Nat. Commun.">
        <title>Whole-genome sequencing of Oryza brachyantha reveals mechanisms underlying Oryza genome evolution.</title>
        <authorList>
            <person name="Chen J."/>
            <person name="Huang Q."/>
            <person name="Gao D."/>
            <person name="Wang J."/>
            <person name="Lang Y."/>
            <person name="Liu T."/>
            <person name="Li B."/>
            <person name="Bai Z."/>
            <person name="Luis Goicoechea J."/>
            <person name="Liang C."/>
            <person name="Chen C."/>
            <person name="Zhang W."/>
            <person name="Sun S."/>
            <person name="Liao Y."/>
            <person name="Zhang X."/>
            <person name="Yang L."/>
            <person name="Song C."/>
            <person name="Wang M."/>
            <person name="Shi J."/>
            <person name="Liu G."/>
            <person name="Liu J."/>
            <person name="Zhou H."/>
            <person name="Zhou W."/>
            <person name="Yu Q."/>
            <person name="An N."/>
            <person name="Chen Y."/>
            <person name="Cai Q."/>
            <person name="Wang B."/>
            <person name="Liu B."/>
            <person name="Min J."/>
            <person name="Huang Y."/>
            <person name="Wu H."/>
            <person name="Li Z."/>
            <person name="Zhang Y."/>
            <person name="Yin Y."/>
            <person name="Song W."/>
            <person name="Jiang J."/>
            <person name="Jackson S.A."/>
            <person name="Wing R.A."/>
            <person name="Wang J."/>
            <person name="Chen M."/>
        </authorList>
    </citation>
    <scope>NUCLEOTIDE SEQUENCE [LARGE SCALE GENOMIC DNA]</scope>
    <source>
        <strain evidence="1">cv. IRGC 101232</strain>
    </source>
</reference>
<sequence>MIQYTKQCFFLTFVKANLLIIVRTILRGTTVAVQDDLRAPINEFLTPFLFICNIWPMLDVASCKPKLLCSSSALLQMLHLNSKFHSAAVCMYLCIHDCN</sequence>
<dbReference type="HOGENOM" id="CLU_2324132_0_0_1"/>
<accession>J3LR31</accession>
<dbReference type="EnsemblPlants" id="OB03G35070.1">
    <property type="protein sequence ID" value="OB03G35070.1"/>
    <property type="gene ID" value="OB03G35070"/>
</dbReference>